<dbReference type="Proteomes" id="UP001139648">
    <property type="component" value="Unassembled WGS sequence"/>
</dbReference>
<keyword evidence="2" id="KW-1185">Reference proteome</keyword>
<dbReference type="AlphaFoldDB" id="A0A9X2GEH9"/>
<reference evidence="1" key="1">
    <citation type="submission" date="2022-06" db="EMBL/GenBank/DDBJ databases">
        <title>Sequencing the genomes of 1000 actinobacteria strains.</title>
        <authorList>
            <person name="Klenk H.-P."/>
        </authorList>
    </citation>
    <scope>NUCLEOTIDE SEQUENCE</scope>
    <source>
        <strain evidence="1">DSM 46694</strain>
    </source>
</reference>
<evidence type="ECO:0000313" key="2">
    <source>
        <dbReference type="Proteomes" id="UP001139648"/>
    </source>
</evidence>
<name>A0A9X2GEH9_9ACTN</name>
<protein>
    <submittedName>
        <fullName evidence="1">Uncharacterized protein</fullName>
    </submittedName>
</protein>
<evidence type="ECO:0000313" key="1">
    <source>
        <dbReference type="EMBL" id="MCP2357381.1"/>
    </source>
</evidence>
<proteinExistence type="predicted"/>
<dbReference type="EMBL" id="JAMZEB010000002">
    <property type="protein sequence ID" value="MCP2357381.1"/>
    <property type="molecule type" value="Genomic_DNA"/>
</dbReference>
<organism evidence="1 2">
    <name type="scientific">Nonomuraea thailandensis</name>
    <dbReference type="NCBI Taxonomy" id="1188745"/>
    <lineage>
        <taxon>Bacteria</taxon>
        <taxon>Bacillati</taxon>
        <taxon>Actinomycetota</taxon>
        <taxon>Actinomycetes</taxon>
        <taxon>Streptosporangiales</taxon>
        <taxon>Streptosporangiaceae</taxon>
        <taxon>Nonomuraea</taxon>
    </lineage>
</organism>
<dbReference type="RefSeq" id="WP_253744510.1">
    <property type="nucleotide sequence ID" value="NZ_BAABKA010000015.1"/>
</dbReference>
<comment type="caution">
    <text evidence="1">The sequence shown here is derived from an EMBL/GenBank/DDBJ whole genome shotgun (WGS) entry which is preliminary data.</text>
</comment>
<gene>
    <name evidence="1" type="ORF">HD597_004401</name>
</gene>
<accession>A0A9X2GEH9</accession>
<sequence>MRRWQITRVREVVNEHENAWLIHYDPFDGTLRDAFVAWVPKEAIEWRAAEFGLTTVDEALEVQLYLPLLGPGQAAGTYGLRLGLLRQHLGFEAALPLNDIPSLRLMHSTRAAGAQWLAQPCEIAIEWSAGGAWTEPLGADSYGSSAVRTRAIRLAPWGLAFLDPV</sequence>